<keyword evidence="1" id="KW-0175">Coiled coil</keyword>
<accession>A0A0G4KSS1</accession>
<sequence>MLKQSKRKLAGVKEGEVDSIVLFLFASVAEGFGFRTEQTQELRRRNLDQEMILRFLRIIRKPDQYNFESLDDSVAQVIHVIKSHPWNQFPLAQRQLLRSLEVDYTNDPDCLQPMAVTEASNVMSNWEERCQKAEENAHAAENRLLNLAKEEEEINLRLNRLKEQEEKLNITSILHWCAMKVSIAAAKLLWRRLLVRGGHGDGVEVVSEVAVPGQASQTGQCEGLTPQSG</sequence>
<dbReference type="AlphaFoldDB" id="A0A0G4KSS1"/>
<protein>
    <submittedName>
        <fullName evidence="2">Uncharacterized protein</fullName>
    </submittedName>
</protein>
<dbReference type="EMBL" id="CVQH01004002">
    <property type="protein sequence ID" value="CRK12741.1"/>
    <property type="molecule type" value="Genomic_DNA"/>
</dbReference>
<gene>
    <name evidence="2" type="ORF">BN1708_010588</name>
</gene>
<proteinExistence type="predicted"/>
<evidence type="ECO:0000256" key="1">
    <source>
        <dbReference type="SAM" id="Coils"/>
    </source>
</evidence>
<reference evidence="2 3" key="1">
    <citation type="submission" date="2015-05" db="EMBL/GenBank/DDBJ databases">
        <authorList>
            <person name="Wang D.B."/>
            <person name="Wang M."/>
        </authorList>
    </citation>
    <scope>NUCLEOTIDE SEQUENCE [LARGE SCALE GENOMIC DNA]</scope>
    <source>
        <strain evidence="2">VL1</strain>
    </source>
</reference>
<keyword evidence="3" id="KW-1185">Reference proteome</keyword>
<dbReference type="InterPro" id="IPR022198">
    <property type="entry name" value="DUF3723"/>
</dbReference>
<evidence type="ECO:0000313" key="3">
    <source>
        <dbReference type="Proteomes" id="UP000044602"/>
    </source>
</evidence>
<dbReference type="Proteomes" id="UP000044602">
    <property type="component" value="Unassembled WGS sequence"/>
</dbReference>
<name>A0A0G4KSS1_VERLO</name>
<organism evidence="2 3">
    <name type="scientific">Verticillium longisporum</name>
    <name type="common">Verticillium dahliae var. longisporum</name>
    <dbReference type="NCBI Taxonomy" id="100787"/>
    <lineage>
        <taxon>Eukaryota</taxon>
        <taxon>Fungi</taxon>
        <taxon>Dikarya</taxon>
        <taxon>Ascomycota</taxon>
        <taxon>Pezizomycotina</taxon>
        <taxon>Sordariomycetes</taxon>
        <taxon>Hypocreomycetidae</taxon>
        <taxon>Glomerellales</taxon>
        <taxon>Plectosphaerellaceae</taxon>
        <taxon>Verticillium</taxon>
    </lineage>
</organism>
<dbReference type="STRING" id="100787.A0A0G4KSS1"/>
<feature type="coiled-coil region" evidence="1">
    <location>
        <begin position="116"/>
        <end position="171"/>
    </location>
</feature>
<dbReference type="Pfam" id="PF12520">
    <property type="entry name" value="DUF3723"/>
    <property type="match status" value="1"/>
</dbReference>
<evidence type="ECO:0000313" key="2">
    <source>
        <dbReference type="EMBL" id="CRK12741.1"/>
    </source>
</evidence>